<accession>X1KJD3</accession>
<dbReference type="EMBL" id="BARV01008707">
    <property type="protein sequence ID" value="GAI07157.1"/>
    <property type="molecule type" value="Genomic_DNA"/>
</dbReference>
<feature type="non-terminal residue" evidence="1">
    <location>
        <position position="36"/>
    </location>
</feature>
<reference evidence="1" key="1">
    <citation type="journal article" date="2014" name="Front. Microbiol.">
        <title>High frequency of phylogenetically diverse reductive dehalogenase-homologous genes in deep subseafloor sedimentary metagenomes.</title>
        <authorList>
            <person name="Kawai M."/>
            <person name="Futagami T."/>
            <person name="Toyoda A."/>
            <person name="Takaki Y."/>
            <person name="Nishi S."/>
            <person name="Hori S."/>
            <person name="Arai W."/>
            <person name="Tsubouchi T."/>
            <person name="Morono Y."/>
            <person name="Uchiyama I."/>
            <person name="Ito T."/>
            <person name="Fujiyama A."/>
            <person name="Inagaki F."/>
            <person name="Takami H."/>
        </authorList>
    </citation>
    <scope>NUCLEOTIDE SEQUENCE</scope>
    <source>
        <strain evidence="1">Expedition CK06-06</strain>
    </source>
</reference>
<organism evidence="1">
    <name type="scientific">marine sediment metagenome</name>
    <dbReference type="NCBI Taxonomy" id="412755"/>
    <lineage>
        <taxon>unclassified sequences</taxon>
        <taxon>metagenomes</taxon>
        <taxon>ecological metagenomes</taxon>
    </lineage>
</organism>
<evidence type="ECO:0000313" key="1">
    <source>
        <dbReference type="EMBL" id="GAI07157.1"/>
    </source>
</evidence>
<sequence>MMIHLSIKDHFAVYYVSDELKKLPLYVSLIEPAFKD</sequence>
<proteinExistence type="predicted"/>
<protein>
    <submittedName>
        <fullName evidence="1">Uncharacterized protein</fullName>
    </submittedName>
</protein>
<comment type="caution">
    <text evidence="1">The sequence shown here is derived from an EMBL/GenBank/DDBJ whole genome shotgun (WGS) entry which is preliminary data.</text>
</comment>
<name>X1KJD3_9ZZZZ</name>
<gene>
    <name evidence="1" type="ORF">S06H3_17430</name>
</gene>
<dbReference type="AlphaFoldDB" id="X1KJD3"/>